<dbReference type="InterPro" id="IPR003594">
    <property type="entry name" value="HATPase_dom"/>
</dbReference>
<dbReference type="PANTHER" id="PTHR45436:SF5">
    <property type="entry name" value="SENSOR HISTIDINE KINASE TRCS"/>
    <property type="match status" value="1"/>
</dbReference>
<dbReference type="PANTHER" id="PTHR45436">
    <property type="entry name" value="SENSOR HISTIDINE KINASE YKOH"/>
    <property type="match status" value="1"/>
</dbReference>
<keyword evidence="4" id="KW-0597">Phosphoprotein</keyword>
<keyword evidence="10 11" id="KW-0472">Membrane</keyword>
<dbReference type="GO" id="GO:0000160">
    <property type="term" value="P:phosphorelay signal transduction system"/>
    <property type="evidence" value="ECO:0007669"/>
    <property type="project" value="UniProtKB-KW"/>
</dbReference>
<evidence type="ECO:0000256" key="10">
    <source>
        <dbReference type="ARBA" id="ARBA00023136"/>
    </source>
</evidence>
<dbReference type="SMART" id="SM00387">
    <property type="entry name" value="HATPase_c"/>
    <property type="match status" value="1"/>
</dbReference>
<evidence type="ECO:0000256" key="3">
    <source>
        <dbReference type="ARBA" id="ARBA00012438"/>
    </source>
</evidence>
<evidence type="ECO:0000313" key="13">
    <source>
        <dbReference type="EMBL" id="VEI13946.1"/>
    </source>
</evidence>
<dbReference type="KEGG" id="tbw:NCTC13354_01672"/>
<dbReference type="InterPro" id="IPR004358">
    <property type="entry name" value="Sig_transdc_His_kin-like_C"/>
</dbReference>
<evidence type="ECO:0000313" key="14">
    <source>
        <dbReference type="Proteomes" id="UP000269542"/>
    </source>
</evidence>
<dbReference type="AlphaFoldDB" id="A0A448PGA6"/>
<protein>
    <recommendedName>
        <fullName evidence="3">histidine kinase</fullName>
        <ecNumber evidence="3">2.7.13.3</ecNumber>
    </recommendedName>
</protein>
<dbReference type="PROSITE" id="PS50109">
    <property type="entry name" value="HIS_KIN"/>
    <property type="match status" value="1"/>
</dbReference>
<dbReference type="PRINTS" id="PR00344">
    <property type="entry name" value="BCTRLSENSOR"/>
</dbReference>
<comment type="subcellular location">
    <subcellularLocation>
        <location evidence="2">Membrane</location>
    </subcellularLocation>
</comment>
<evidence type="ECO:0000256" key="7">
    <source>
        <dbReference type="ARBA" id="ARBA00022777"/>
    </source>
</evidence>
<keyword evidence="6 11" id="KW-0812">Transmembrane</keyword>
<dbReference type="InterPro" id="IPR036890">
    <property type="entry name" value="HATPase_C_sf"/>
</dbReference>
<dbReference type="InterPro" id="IPR005467">
    <property type="entry name" value="His_kinase_dom"/>
</dbReference>
<keyword evidence="5 13" id="KW-0808">Transferase</keyword>
<dbReference type="GO" id="GO:0016020">
    <property type="term" value="C:membrane"/>
    <property type="evidence" value="ECO:0007669"/>
    <property type="project" value="UniProtKB-SubCell"/>
</dbReference>
<accession>A0A448PGA6</accession>
<dbReference type="EC" id="2.7.13.3" evidence="3"/>
<dbReference type="SUPFAM" id="SSF55874">
    <property type="entry name" value="ATPase domain of HSP90 chaperone/DNA topoisomerase II/histidine kinase"/>
    <property type="match status" value="1"/>
</dbReference>
<keyword evidence="14" id="KW-1185">Reference proteome</keyword>
<evidence type="ECO:0000256" key="11">
    <source>
        <dbReference type="SAM" id="Phobius"/>
    </source>
</evidence>
<sequence>MTMSKTKPKNYSRIRLIGYITGIIAVALILLVVMTSFVQRRAIQNEIHHALDQEASEINQFAASGIDPATGEAFTSPQRFLEVYLERQVTEPSELIVGGVPGQGIVNQQVGAEAQPFETLSPDVQELLKVPGSSGTITDPQAGTLSWLAISVDAHGGQGVFSVVVFHKSAEEQLSEQILWMALLALATLIVTALVTWQLSDFLVAHVGKFEREADRAITATGVAPLPTSGGQEYSRLATAANRLLESAEADVDRERQFAEDLSYALRTPLALVDENLSEVRSDPTLAGEKMPAISAEISRLRGAVDTVSELGTLARQRYLITEGDVDVARFVQAYVTNRLEEGDVIAMDDSPTGLLAAVDVGALRRALDEVVDNAYRASEPGSLVNLAVTPERDSSGRWARITVSDEGRGIPAGEEEHVLLRFAVASNDPQPGHGLGLALAQGLVAGLKGRIAIANNAGRGARVDIDIPLAASANR</sequence>
<keyword evidence="9" id="KW-0902">Two-component regulatory system</keyword>
<dbReference type="Gene3D" id="3.30.565.10">
    <property type="entry name" value="Histidine kinase-like ATPase, C-terminal domain"/>
    <property type="match status" value="1"/>
</dbReference>
<dbReference type="Proteomes" id="UP000269542">
    <property type="component" value="Chromosome"/>
</dbReference>
<evidence type="ECO:0000256" key="9">
    <source>
        <dbReference type="ARBA" id="ARBA00023012"/>
    </source>
</evidence>
<keyword evidence="8 11" id="KW-1133">Transmembrane helix</keyword>
<dbReference type="Pfam" id="PF02518">
    <property type="entry name" value="HATPase_c"/>
    <property type="match status" value="1"/>
</dbReference>
<reference evidence="13 14" key="1">
    <citation type="submission" date="2018-12" db="EMBL/GenBank/DDBJ databases">
        <authorList>
            <consortium name="Pathogen Informatics"/>
        </authorList>
    </citation>
    <scope>NUCLEOTIDE SEQUENCE [LARGE SCALE GENOMIC DNA]</scope>
    <source>
        <strain evidence="13 14">NCTC13354</strain>
    </source>
</reference>
<dbReference type="Gene3D" id="1.10.287.130">
    <property type="match status" value="1"/>
</dbReference>
<gene>
    <name evidence="13" type="primary">mprB</name>
    <name evidence="13" type="ORF">NCTC13354_01672</name>
</gene>
<organism evidence="13 14">
    <name type="scientific">Trueperella bialowiezensis</name>
    <dbReference type="NCBI Taxonomy" id="312285"/>
    <lineage>
        <taxon>Bacteria</taxon>
        <taxon>Bacillati</taxon>
        <taxon>Actinomycetota</taxon>
        <taxon>Actinomycetes</taxon>
        <taxon>Actinomycetales</taxon>
        <taxon>Actinomycetaceae</taxon>
        <taxon>Trueperella</taxon>
    </lineage>
</organism>
<feature type="domain" description="Histidine kinase" evidence="12">
    <location>
        <begin position="261"/>
        <end position="472"/>
    </location>
</feature>
<feature type="transmembrane region" description="Helical" evidence="11">
    <location>
        <begin position="178"/>
        <end position="199"/>
    </location>
</feature>
<proteinExistence type="predicted"/>
<evidence type="ECO:0000256" key="2">
    <source>
        <dbReference type="ARBA" id="ARBA00004370"/>
    </source>
</evidence>
<dbReference type="InterPro" id="IPR050428">
    <property type="entry name" value="TCS_sensor_his_kinase"/>
</dbReference>
<keyword evidence="7 13" id="KW-0418">Kinase</keyword>
<evidence type="ECO:0000259" key="12">
    <source>
        <dbReference type="PROSITE" id="PS50109"/>
    </source>
</evidence>
<name>A0A448PGA6_9ACTO</name>
<comment type="catalytic activity">
    <reaction evidence="1">
        <text>ATP + protein L-histidine = ADP + protein N-phospho-L-histidine.</text>
        <dbReference type="EC" id="2.7.13.3"/>
    </reaction>
</comment>
<evidence type="ECO:0000256" key="1">
    <source>
        <dbReference type="ARBA" id="ARBA00000085"/>
    </source>
</evidence>
<evidence type="ECO:0000256" key="8">
    <source>
        <dbReference type="ARBA" id="ARBA00022989"/>
    </source>
</evidence>
<evidence type="ECO:0000256" key="6">
    <source>
        <dbReference type="ARBA" id="ARBA00022692"/>
    </source>
</evidence>
<evidence type="ECO:0000256" key="4">
    <source>
        <dbReference type="ARBA" id="ARBA00022553"/>
    </source>
</evidence>
<feature type="transmembrane region" description="Helical" evidence="11">
    <location>
        <begin position="16"/>
        <end position="38"/>
    </location>
</feature>
<dbReference type="EMBL" id="LR134476">
    <property type="protein sequence ID" value="VEI13946.1"/>
    <property type="molecule type" value="Genomic_DNA"/>
</dbReference>
<dbReference type="GO" id="GO:0004673">
    <property type="term" value="F:protein histidine kinase activity"/>
    <property type="evidence" value="ECO:0007669"/>
    <property type="project" value="UniProtKB-EC"/>
</dbReference>
<evidence type="ECO:0000256" key="5">
    <source>
        <dbReference type="ARBA" id="ARBA00022679"/>
    </source>
</evidence>